<organism evidence="1 2">
    <name type="scientific">Portunus trituberculatus</name>
    <name type="common">Swimming crab</name>
    <name type="synonym">Neptunus trituberculatus</name>
    <dbReference type="NCBI Taxonomy" id="210409"/>
    <lineage>
        <taxon>Eukaryota</taxon>
        <taxon>Metazoa</taxon>
        <taxon>Ecdysozoa</taxon>
        <taxon>Arthropoda</taxon>
        <taxon>Crustacea</taxon>
        <taxon>Multicrustacea</taxon>
        <taxon>Malacostraca</taxon>
        <taxon>Eumalacostraca</taxon>
        <taxon>Eucarida</taxon>
        <taxon>Decapoda</taxon>
        <taxon>Pleocyemata</taxon>
        <taxon>Brachyura</taxon>
        <taxon>Eubrachyura</taxon>
        <taxon>Portunoidea</taxon>
        <taxon>Portunidae</taxon>
        <taxon>Portuninae</taxon>
        <taxon>Portunus</taxon>
    </lineage>
</organism>
<evidence type="ECO:0000313" key="1">
    <source>
        <dbReference type="EMBL" id="MPC66215.1"/>
    </source>
</evidence>
<name>A0A5B7H991_PORTR</name>
<dbReference type="AlphaFoldDB" id="A0A5B7H991"/>
<dbReference type="Proteomes" id="UP000324222">
    <property type="component" value="Unassembled WGS sequence"/>
</dbReference>
<protein>
    <submittedName>
        <fullName evidence="1">Uncharacterized protein</fullName>
    </submittedName>
</protein>
<reference evidence="1 2" key="1">
    <citation type="submission" date="2019-05" db="EMBL/GenBank/DDBJ databases">
        <title>Another draft genome of Portunus trituberculatus and its Hox gene families provides insights of decapod evolution.</title>
        <authorList>
            <person name="Jeong J.-H."/>
            <person name="Song I."/>
            <person name="Kim S."/>
            <person name="Choi T."/>
            <person name="Kim D."/>
            <person name="Ryu S."/>
            <person name="Kim W."/>
        </authorList>
    </citation>
    <scope>NUCLEOTIDE SEQUENCE [LARGE SCALE GENOMIC DNA]</scope>
    <source>
        <tissue evidence="1">Muscle</tissue>
    </source>
</reference>
<dbReference type="EMBL" id="VSRR010024467">
    <property type="protein sequence ID" value="MPC66215.1"/>
    <property type="molecule type" value="Genomic_DNA"/>
</dbReference>
<comment type="caution">
    <text evidence="1">The sequence shown here is derived from an EMBL/GenBank/DDBJ whole genome shotgun (WGS) entry which is preliminary data.</text>
</comment>
<gene>
    <name evidence="1" type="ORF">E2C01_060361</name>
</gene>
<sequence>MSPTTRTHLASRARRIASQSCTRPPGVLVSLLGAPCRASPCVPGCEVQQVCSQSGDGGGGSVCSVQ</sequence>
<keyword evidence="2" id="KW-1185">Reference proteome</keyword>
<accession>A0A5B7H991</accession>
<evidence type="ECO:0000313" key="2">
    <source>
        <dbReference type="Proteomes" id="UP000324222"/>
    </source>
</evidence>
<proteinExistence type="predicted"/>